<evidence type="ECO:0000259" key="6">
    <source>
        <dbReference type="Pfam" id="PF16188"/>
    </source>
</evidence>
<evidence type="ECO:0000256" key="1">
    <source>
        <dbReference type="ARBA" id="ARBA00008766"/>
    </source>
</evidence>
<dbReference type="Gene3D" id="3.40.350.10">
    <property type="entry name" value="Creatinase/prolidase N-terminal domain"/>
    <property type="match status" value="2"/>
</dbReference>
<dbReference type="Pfam" id="PF16188">
    <property type="entry name" value="Peptidase_M24_C"/>
    <property type="match status" value="1"/>
</dbReference>
<feature type="domain" description="Peptidase M24 C-terminal" evidence="6">
    <location>
        <begin position="550"/>
        <end position="609"/>
    </location>
</feature>
<dbReference type="InterPro" id="IPR000587">
    <property type="entry name" value="Creatinase_N"/>
</dbReference>
<dbReference type="InterPro" id="IPR000994">
    <property type="entry name" value="Pept_M24"/>
</dbReference>
<organism evidence="7 8">
    <name type="scientific">Notoacmeibacter marinus</name>
    <dbReference type="NCBI Taxonomy" id="1876515"/>
    <lineage>
        <taxon>Bacteria</taxon>
        <taxon>Pseudomonadati</taxon>
        <taxon>Pseudomonadota</taxon>
        <taxon>Alphaproteobacteria</taxon>
        <taxon>Hyphomicrobiales</taxon>
        <taxon>Notoacmeibacteraceae</taxon>
        <taxon>Notoacmeibacter</taxon>
    </lineage>
</organism>
<accession>A0A231UWR5</accession>
<dbReference type="RefSeq" id="WP_094077215.1">
    <property type="nucleotide sequence ID" value="NZ_NBYO01000002.1"/>
</dbReference>
<dbReference type="FunFam" id="3.90.230.10:FF:000009">
    <property type="entry name" value="xaa-Pro aminopeptidase 2"/>
    <property type="match status" value="1"/>
</dbReference>
<protein>
    <submittedName>
        <fullName evidence="7">X-Pro aminopeptidase</fullName>
    </submittedName>
</protein>
<dbReference type="Proteomes" id="UP000215405">
    <property type="component" value="Unassembled WGS sequence"/>
</dbReference>
<dbReference type="Pfam" id="PF16189">
    <property type="entry name" value="Creatinase_N_2"/>
    <property type="match status" value="1"/>
</dbReference>
<dbReference type="Pfam" id="PF00557">
    <property type="entry name" value="Peptidase_M24"/>
    <property type="match status" value="1"/>
</dbReference>
<evidence type="ECO:0000313" key="8">
    <source>
        <dbReference type="Proteomes" id="UP000215405"/>
    </source>
</evidence>
<feature type="domain" description="Creatinase N-terminal" evidence="5">
    <location>
        <begin position="19"/>
        <end position="140"/>
    </location>
</feature>
<proteinExistence type="inferred from homology"/>
<keyword evidence="8" id="KW-1185">Reference proteome</keyword>
<keyword evidence="7" id="KW-0031">Aminopeptidase</keyword>
<keyword evidence="7" id="KW-0645">Protease</keyword>
<dbReference type="SUPFAM" id="SSF55920">
    <property type="entry name" value="Creatinase/aminopeptidase"/>
    <property type="match status" value="1"/>
</dbReference>
<name>A0A231UWR5_9HYPH</name>
<dbReference type="SUPFAM" id="SSF53092">
    <property type="entry name" value="Creatinase/prolidase N-terminal domain"/>
    <property type="match status" value="2"/>
</dbReference>
<sequence length="616" mass="66523">MAHYQSFAAPAEKVPAAERLSALRKLMRTADVDAILIPHADEHQSEYLPERAERLAYVTGFTGSAGAAIVLADEAVLFVDGRYTLQAKGQVDPALFTVESLVSNPPSAWIAERDGPLRLGIDPWLHTIGETKALDRALSSRGGALVFLEENPVDAIWPNQPPPPLGQTRIQAKEHSGRLASDKIETMQAAIAKAGFDATVLTDPASVAWTLNIRGSDVPHNPLTFAFMIVPATDEPVLFVDRRKLDREAHAYLRQMVTIEGPDAFAEALAQLGRADKRVGLDPALASRGIGDAITIAGGSVDPFDDPARLPRAIKNDVEIEGARSAHRRDGAAMVTFLHWLSRQAPGSVTEIAAVEKLEACRIEMAIANGSELQDISFDTISGSGPNGAIMHYRVTEASNRTLGGGELYLIDSGGQYLDGTTDITRTVAIGEPIGQMRRHATIVLRGMIALTLARFPQKAWGSELDPIARRPLWMAGMDYAHGTGHGVGSFLAVHEGPQRIARTGKVPLHAGMIVSNEPGYYREGAYGIRLENLIVVEPASDIAGGDTPMHGFETLTLCPFDRRLIGPELMTSDEIEWLDAYHRRVAGEIGPLLSGDVLEWLNEACAPLQHKSEAS</sequence>
<evidence type="ECO:0000259" key="4">
    <source>
        <dbReference type="Pfam" id="PF00557"/>
    </source>
</evidence>
<dbReference type="EMBL" id="NBYO01000002">
    <property type="protein sequence ID" value="OXT00388.1"/>
    <property type="molecule type" value="Genomic_DNA"/>
</dbReference>
<dbReference type="GO" id="GO:0005737">
    <property type="term" value="C:cytoplasm"/>
    <property type="evidence" value="ECO:0007669"/>
    <property type="project" value="UniProtKB-ARBA"/>
</dbReference>
<dbReference type="Pfam" id="PF01321">
    <property type="entry name" value="Creatinase_N"/>
    <property type="match status" value="1"/>
</dbReference>
<keyword evidence="2" id="KW-0479">Metal-binding</keyword>
<dbReference type="AlphaFoldDB" id="A0A231UWR5"/>
<dbReference type="GO" id="GO:0070006">
    <property type="term" value="F:metalloaminopeptidase activity"/>
    <property type="evidence" value="ECO:0007669"/>
    <property type="project" value="InterPro"/>
</dbReference>
<dbReference type="CDD" id="cd01085">
    <property type="entry name" value="APP"/>
    <property type="match status" value="1"/>
</dbReference>
<dbReference type="GO" id="GO:0046872">
    <property type="term" value="F:metal ion binding"/>
    <property type="evidence" value="ECO:0007669"/>
    <property type="project" value="UniProtKB-KW"/>
</dbReference>
<evidence type="ECO:0000313" key="7">
    <source>
        <dbReference type="EMBL" id="OXT00388.1"/>
    </source>
</evidence>
<dbReference type="InterPro" id="IPR036005">
    <property type="entry name" value="Creatinase/aminopeptidase-like"/>
</dbReference>
<dbReference type="InterPro" id="IPR032416">
    <property type="entry name" value="Peptidase_M24_C"/>
</dbReference>
<keyword evidence="3" id="KW-0378">Hydrolase</keyword>
<dbReference type="Gene3D" id="3.90.230.10">
    <property type="entry name" value="Creatinase/methionine aminopeptidase superfamily"/>
    <property type="match status" value="1"/>
</dbReference>
<feature type="domain" description="Peptidase M24" evidence="4">
    <location>
        <begin position="323"/>
        <end position="538"/>
    </location>
</feature>
<dbReference type="InterPro" id="IPR050422">
    <property type="entry name" value="X-Pro_aminopeptidase_P"/>
</dbReference>
<dbReference type="PANTHER" id="PTHR43763">
    <property type="entry name" value="XAA-PRO AMINOPEPTIDASE 1"/>
    <property type="match status" value="1"/>
</dbReference>
<evidence type="ECO:0000259" key="5">
    <source>
        <dbReference type="Pfam" id="PF01321"/>
    </source>
</evidence>
<evidence type="ECO:0000256" key="3">
    <source>
        <dbReference type="ARBA" id="ARBA00022801"/>
    </source>
</evidence>
<comment type="caution">
    <text evidence="7">The sequence shown here is derived from an EMBL/GenBank/DDBJ whole genome shotgun (WGS) entry which is preliminary data.</text>
</comment>
<evidence type="ECO:0000256" key="2">
    <source>
        <dbReference type="ARBA" id="ARBA00022723"/>
    </source>
</evidence>
<dbReference type="InterPro" id="IPR033740">
    <property type="entry name" value="Pept_M24B"/>
</dbReference>
<dbReference type="InterPro" id="IPR029149">
    <property type="entry name" value="Creatin/AminoP/Spt16_N"/>
</dbReference>
<reference evidence="8" key="1">
    <citation type="journal article" date="2017" name="Int. J. Syst. Evol. Microbiol.">
        <title>Notoacmeibacter marinus gen. nov., sp. nov., isolated from the gut of a limpet and proposal of Notoacmeibacteraceae fam. nov. in the order Rhizobiales of the class Alphaproteobacteria.</title>
        <authorList>
            <person name="Huang Z."/>
            <person name="Guo F."/>
            <person name="Lai Q."/>
        </authorList>
    </citation>
    <scope>NUCLEOTIDE SEQUENCE [LARGE SCALE GENOMIC DNA]</scope>
    <source>
        <strain evidence="8">XMTR2A4</strain>
    </source>
</reference>
<comment type="similarity">
    <text evidence="1">Belongs to the peptidase M24B family.</text>
</comment>
<gene>
    <name evidence="7" type="ORF">B7H23_09645</name>
</gene>
<dbReference type="PANTHER" id="PTHR43763:SF6">
    <property type="entry name" value="XAA-PRO AMINOPEPTIDASE 1"/>
    <property type="match status" value="1"/>
</dbReference>